<accession>A0A375HR10</accession>
<keyword evidence="4" id="KW-1185">Reference proteome</keyword>
<keyword evidence="2" id="KW-0614">Plasmid</keyword>
<reference evidence="3 4" key="1">
    <citation type="submission" date="2018-01" db="EMBL/GenBank/DDBJ databases">
        <authorList>
            <person name="Clerissi C."/>
        </authorList>
    </citation>
    <scope>NUCLEOTIDE SEQUENCE [LARGE SCALE GENOMIC DNA]</scope>
    <source>
        <strain evidence="1">Cupriavidus taiwanensis STM 6082</strain>
        <strain evidence="2">Cupriavidus taiwanensis STM 6160</strain>
        <plasmid evidence="2">II</plasmid>
        <plasmid evidence="3">ii</plasmid>
    </source>
</reference>
<dbReference type="Proteomes" id="UP000256710">
    <property type="component" value="Unassembled WGS sequence"/>
</dbReference>
<evidence type="ECO:0000313" key="1">
    <source>
        <dbReference type="EMBL" id="SOZ40011.1"/>
    </source>
</evidence>
<geneLocation type="plasmid" evidence="2">
    <name>II</name>
</geneLocation>
<organism evidence="2 3">
    <name type="scientific">Cupriavidus neocaledonicus</name>
    <dbReference type="NCBI Taxonomy" id="1040979"/>
    <lineage>
        <taxon>Bacteria</taxon>
        <taxon>Pseudomonadati</taxon>
        <taxon>Pseudomonadota</taxon>
        <taxon>Betaproteobacteria</taxon>
        <taxon>Burkholderiales</taxon>
        <taxon>Burkholderiaceae</taxon>
        <taxon>Cupriavidus</taxon>
    </lineage>
</organism>
<proteinExistence type="predicted"/>
<dbReference type="EMBL" id="OFTC01000046">
    <property type="protein sequence ID" value="SOZ40011.1"/>
    <property type="molecule type" value="Genomic_DNA"/>
</dbReference>
<evidence type="ECO:0000313" key="2">
    <source>
        <dbReference type="EMBL" id="SPD60648.1"/>
    </source>
</evidence>
<dbReference type="Proteomes" id="UP000255168">
    <property type="component" value="Plasmid II"/>
</dbReference>
<evidence type="ECO:0000313" key="3">
    <source>
        <dbReference type="Proteomes" id="UP000255168"/>
    </source>
</evidence>
<sequence>MRPVAPSLCKRSQRHPSLSRIPFRFSCVVHKPSIGDVRADICRAAVESWSFPGRQMRGGNVARDTVPARQASLARARIHCRIKVNLNVNVFLGAV</sequence>
<evidence type="ECO:0000313" key="4">
    <source>
        <dbReference type="Proteomes" id="UP000256710"/>
    </source>
</evidence>
<name>A0A375HR10_9BURK</name>
<dbReference type="AlphaFoldDB" id="A0A375HR10"/>
<dbReference type="EMBL" id="LT984807">
    <property type="protein sequence ID" value="SPD60648.1"/>
    <property type="molecule type" value="Genomic_DNA"/>
</dbReference>
<geneLocation type="plasmid" evidence="3">
    <name>ii</name>
</geneLocation>
<protein>
    <submittedName>
        <fullName evidence="2">Uncharacterized protein</fullName>
    </submittedName>
</protein>
<gene>
    <name evidence="1" type="ORF">CBM2605_B70006</name>
    <name evidence="2" type="ORF">CBM2607_MP21306</name>
</gene>